<reference evidence="2 3" key="1">
    <citation type="submission" date="2016-10" db="EMBL/GenBank/DDBJ databases">
        <authorList>
            <person name="de Groot N.N."/>
        </authorList>
    </citation>
    <scope>NUCLEOTIDE SEQUENCE [LARGE SCALE GENOMIC DNA]</scope>
    <source>
        <strain evidence="2 3">DSM 21800</strain>
    </source>
</reference>
<evidence type="ECO:0000313" key="2">
    <source>
        <dbReference type="EMBL" id="SDS33204.1"/>
    </source>
</evidence>
<evidence type="ECO:0000259" key="1">
    <source>
        <dbReference type="Pfam" id="PF02754"/>
    </source>
</evidence>
<dbReference type="GO" id="GO:0005829">
    <property type="term" value="C:cytosol"/>
    <property type="evidence" value="ECO:0007669"/>
    <property type="project" value="TreeGrafter"/>
</dbReference>
<dbReference type="STRING" id="630515.SAMN04489812_1590"/>
<dbReference type="AlphaFoldDB" id="A0A1H1RBR1"/>
<dbReference type="Pfam" id="PF02754">
    <property type="entry name" value="CCG"/>
    <property type="match status" value="2"/>
</dbReference>
<evidence type="ECO:0000313" key="3">
    <source>
        <dbReference type="Proteomes" id="UP000199103"/>
    </source>
</evidence>
<dbReference type="RefSeq" id="WP_091522590.1">
    <property type="nucleotide sequence ID" value="NZ_LT629772.1"/>
</dbReference>
<feature type="domain" description="Cysteine-rich" evidence="1">
    <location>
        <begin position="3"/>
        <end position="84"/>
    </location>
</feature>
<name>A0A1H1RBR1_9ACTN</name>
<dbReference type="PANTHER" id="PTHR30296:SF0">
    <property type="entry name" value="LACTATE UTILIZATION PROTEIN A"/>
    <property type="match status" value="1"/>
</dbReference>
<organism evidence="2 3">
    <name type="scientific">Microlunatus soli</name>
    <dbReference type="NCBI Taxonomy" id="630515"/>
    <lineage>
        <taxon>Bacteria</taxon>
        <taxon>Bacillati</taxon>
        <taxon>Actinomycetota</taxon>
        <taxon>Actinomycetes</taxon>
        <taxon>Propionibacteriales</taxon>
        <taxon>Propionibacteriaceae</taxon>
        <taxon>Microlunatus</taxon>
    </lineage>
</organism>
<dbReference type="EMBL" id="LT629772">
    <property type="protein sequence ID" value="SDS33204.1"/>
    <property type="molecule type" value="Genomic_DNA"/>
</dbReference>
<proteinExistence type="predicted"/>
<accession>A0A1H1RBR1</accession>
<feature type="domain" description="Cysteine-rich" evidence="1">
    <location>
        <begin position="123"/>
        <end position="207"/>
    </location>
</feature>
<keyword evidence="3" id="KW-1185">Reference proteome</keyword>
<dbReference type="Proteomes" id="UP000199103">
    <property type="component" value="Chromosome I"/>
</dbReference>
<dbReference type="InterPro" id="IPR004017">
    <property type="entry name" value="Cys_rich_dom"/>
</dbReference>
<sequence length="231" mass="24635">MRVSLFVTCLADTLYPDVGRATVTVLERLGCEVDFPAAQTCCGQMHMNTGYARPAGDMVRSYADTFADADAVVVPSGSCTGMLREHGSNVAPGVHLPPTYELSEFLIDVLGVTDVGASFPHSVTYHPTCHSLRLLGVGDRPYQLLSKVTGIDLRELPEAEQCCGFGGTFALKNADTSSAMGSDKIDNVIRTGAEIVCTSDSSCMMHLGGFASRRKLPVKSMHLAEILAAQE</sequence>
<gene>
    <name evidence="2" type="ORF">SAMN04489812_1590</name>
</gene>
<dbReference type="GO" id="GO:0016491">
    <property type="term" value="F:oxidoreductase activity"/>
    <property type="evidence" value="ECO:0007669"/>
    <property type="project" value="UniProtKB-ARBA"/>
</dbReference>
<dbReference type="OrthoDB" id="9770306at2"/>
<dbReference type="PANTHER" id="PTHR30296">
    <property type="entry name" value="UNCHARACTERIZED PROTEIN YKGE"/>
    <property type="match status" value="1"/>
</dbReference>
<protein>
    <submittedName>
        <fullName evidence="2">L-lactate dehydrogenase complex protein LldE</fullName>
    </submittedName>
</protein>